<dbReference type="Pfam" id="PF12833">
    <property type="entry name" value="HTH_18"/>
    <property type="match status" value="1"/>
</dbReference>
<dbReference type="OrthoDB" id="1410704at2"/>
<dbReference type="PROSITE" id="PS00041">
    <property type="entry name" value="HTH_ARAC_FAMILY_1"/>
    <property type="match status" value="1"/>
</dbReference>
<dbReference type="InterPro" id="IPR018062">
    <property type="entry name" value="HTH_AraC-typ_CS"/>
</dbReference>
<evidence type="ECO:0000256" key="3">
    <source>
        <dbReference type="ARBA" id="ARBA00023163"/>
    </source>
</evidence>
<dbReference type="InterPro" id="IPR018060">
    <property type="entry name" value="HTH_AraC"/>
</dbReference>
<evidence type="ECO:0000256" key="2">
    <source>
        <dbReference type="ARBA" id="ARBA00023125"/>
    </source>
</evidence>
<dbReference type="PANTHER" id="PTHR43280">
    <property type="entry name" value="ARAC-FAMILY TRANSCRIPTIONAL REGULATOR"/>
    <property type="match status" value="1"/>
</dbReference>
<dbReference type="PRINTS" id="PR00032">
    <property type="entry name" value="HTHARAC"/>
</dbReference>
<dbReference type="SUPFAM" id="SSF46689">
    <property type="entry name" value="Homeodomain-like"/>
    <property type="match status" value="1"/>
</dbReference>
<evidence type="ECO:0000313" key="5">
    <source>
        <dbReference type="EMBL" id="OBY66933.1"/>
    </source>
</evidence>
<dbReference type="InterPro" id="IPR020449">
    <property type="entry name" value="Tscrpt_reg_AraC-type_HTH"/>
</dbReference>
<dbReference type="InterPro" id="IPR009057">
    <property type="entry name" value="Homeodomain-like_sf"/>
</dbReference>
<evidence type="ECO:0000256" key="1">
    <source>
        <dbReference type="ARBA" id="ARBA00023015"/>
    </source>
</evidence>
<dbReference type="RefSeq" id="WP_068358428.1">
    <property type="nucleotide sequence ID" value="NZ_CP019337.1"/>
</dbReference>
<dbReference type="Proteomes" id="UP000092612">
    <property type="component" value="Unassembled WGS sequence"/>
</dbReference>
<keyword evidence="2" id="KW-0238">DNA-binding</keyword>
<organism evidence="5 6">
    <name type="scientific">Polaribacter reichenbachii</name>
    <dbReference type="NCBI Taxonomy" id="996801"/>
    <lineage>
        <taxon>Bacteria</taxon>
        <taxon>Pseudomonadati</taxon>
        <taxon>Bacteroidota</taxon>
        <taxon>Flavobacteriia</taxon>
        <taxon>Flavobacteriales</taxon>
        <taxon>Flavobacteriaceae</taxon>
    </lineage>
</organism>
<protein>
    <recommendedName>
        <fullName evidence="4">HTH araC/xylS-type domain-containing protein</fullName>
    </recommendedName>
</protein>
<dbReference type="SUPFAM" id="SSF51182">
    <property type="entry name" value="RmlC-like cupins"/>
    <property type="match status" value="1"/>
</dbReference>
<dbReference type="AlphaFoldDB" id="A0A1B8U4Y9"/>
<dbReference type="EMBL" id="LSFL01000010">
    <property type="protein sequence ID" value="OBY66933.1"/>
    <property type="molecule type" value="Genomic_DNA"/>
</dbReference>
<evidence type="ECO:0000259" key="4">
    <source>
        <dbReference type="PROSITE" id="PS01124"/>
    </source>
</evidence>
<dbReference type="GO" id="GO:0043565">
    <property type="term" value="F:sequence-specific DNA binding"/>
    <property type="evidence" value="ECO:0007669"/>
    <property type="project" value="InterPro"/>
</dbReference>
<proteinExistence type="predicted"/>
<accession>A0A1B8U4Y9</accession>
<dbReference type="PANTHER" id="PTHR43280:SF27">
    <property type="entry name" value="TRANSCRIPTIONAL REGULATOR MTLR"/>
    <property type="match status" value="1"/>
</dbReference>
<dbReference type="PROSITE" id="PS01124">
    <property type="entry name" value="HTH_ARAC_FAMILY_2"/>
    <property type="match status" value="1"/>
</dbReference>
<dbReference type="GO" id="GO:0003700">
    <property type="term" value="F:DNA-binding transcription factor activity"/>
    <property type="evidence" value="ECO:0007669"/>
    <property type="project" value="InterPro"/>
</dbReference>
<dbReference type="STRING" id="996801.BW723_00025"/>
<comment type="caution">
    <text evidence="5">The sequence shown here is derived from an EMBL/GenBank/DDBJ whole genome shotgun (WGS) entry which is preliminary data.</text>
</comment>
<keyword evidence="3" id="KW-0804">Transcription</keyword>
<dbReference type="InterPro" id="IPR011051">
    <property type="entry name" value="RmlC_Cupin_sf"/>
</dbReference>
<feature type="domain" description="HTH araC/xylS-type" evidence="4">
    <location>
        <begin position="182"/>
        <end position="281"/>
    </location>
</feature>
<name>A0A1B8U4Y9_9FLAO</name>
<keyword evidence="6" id="KW-1185">Reference proteome</keyword>
<sequence length="304" mass="35524">MKVYSEITPLRDANIFVIQNHINARFDYPIHLHPEFELNLVMNCSGRRIVGDSVNDFDKTDLVLLGPNLYHKWERTDDKNSIAKVITVQFDKNLLSNNILNKNSLKPIKNLLENSFRGLCFYEQTKKDLIIQLHDLFNLKGFDATIKFLSILNNLAKSENYNYIAGAGFSSDLELSKNQKIHKTYDYITTNYKSNNLSLKKIAEINNMSESAFSHFFKKRANKNFTEFVIDFRITQVIKLLQETNKTIREICFECGFNNISNFNRIFKKKMNVTPKGYRNKIQRISNLKNAGFNEKHNIHKYTL</sequence>
<dbReference type="Gene3D" id="1.10.10.60">
    <property type="entry name" value="Homeodomain-like"/>
    <property type="match status" value="2"/>
</dbReference>
<dbReference type="KEGG" id="prn:BW723_00025"/>
<gene>
    <name evidence="5" type="ORF">LPB301_04925</name>
</gene>
<reference evidence="6" key="1">
    <citation type="submission" date="2016-02" db="EMBL/GenBank/DDBJ databases">
        <title>Paenibacillus sp. LPB0068, isolated from Crassostrea gigas.</title>
        <authorList>
            <person name="Shin S.-K."/>
            <person name="Yi H."/>
        </authorList>
    </citation>
    <scope>NUCLEOTIDE SEQUENCE [LARGE SCALE GENOMIC DNA]</scope>
    <source>
        <strain evidence="6">KCTC 23969</strain>
    </source>
</reference>
<evidence type="ECO:0000313" key="6">
    <source>
        <dbReference type="Proteomes" id="UP000092612"/>
    </source>
</evidence>
<dbReference type="SMART" id="SM00342">
    <property type="entry name" value="HTH_ARAC"/>
    <property type="match status" value="1"/>
</dbReference>
<keyword evidence="1" id="KW-0805">Transcription regulation</keyword>